<dbReference type="PANTHER" id="PTHR11717">
    <property type="entry name" value="LOW MOLECULAR WEIGHT PROTEIN TYROSINE PHOSPHATASE"/>
    <property type="match status" value="1"/>
</dbReference>
<dbReference type="InterPro" id="IPR023485">
    <property type="entry name" value="Ptyr_pPase"/>
</dbReference>
<dbReference type="RefSeq" id="WP_134216729.1">
    <property type="nucleotide sequence ID" value="NZ_QFGA01000004.1"/>
</dbReference>
<keyword evidence="7" id="KW-1185">Reference proteome</keyword>
<dbReference type="InterPro" id="IPR050438">
    <property type="entry name" value="LMW_PTPase"/>
</dbReference>
<dbReference type="Pfam" id="PF01451">
    <property type="entry name" value="LMWPc"/>
    <property type="match status" value="1"/>
</dbReference>
<dbReference type="SMART" id="SM00226">
    <property type="entry name" value="LMWPc"/>
    <property type="match status" value="1"/>
</dbReference>
<feature type="active site" description="Proton donor" evidence="4">
    <location>
        <position position="121"/>
    </location>
</feature>
<comment type="similarity">
    <text evidence="1">Belongs to the low molecular weight phosphotyrosine protein phosphatase family.</text>
</comment>
<evidence type="ECO:0000259" key="5">
    <source>
        <dbReference type="SMART" id="SM00226"/>
    </source>
</evidence>
<dbReference type="AlphaFoldDB" id="A0A4Y7R6I1"/>
<evidence type="ECO:0000256" key="2">
    <source>
        <dbReference type="ARBA" id="ARBA00022801"/>
    </source>
</evidence>
<dbReference type="Gene3D" id="3.40.50.2300">
    <property type="match status" value="1"/>
</dbReference>
<keyword evidence="3" id="KW-0904">Protein phosphatase</keyword>
<evidence type="ECO:0000313" key="6">
    <source>
        <dbReference type="EMBL" id="TEB04220.1"/>
    </source>
</evidence>
<dbReference type="EMBL" id="QFGA01000004">
    <property type="protein sequence ID" value="TEB04220.1"/>
    <property type="molecule type" value="Genomic_DNA"/>
</dbReference>
<dbReference type="InterPro" id="IPR017867">
    <property type="entry name" value="Tyr_phospatase_low_mol_wt"/>
</dbReference>
<evidence type="ECO:0000256" key="3">
    <source>
        <dbReference type="ARBA" id="ARBA00022912"/>
    </source>
</evidence>
<gene>
    <name evidence="6" type="primary">ywlE</name>
    <name evidence="6" type="ORF">Psch_03945</name>
</gene>
<feature type="active site" description="Nucleophile" evidence="4">
    <location>
        <position position="13"/>
    </location>
</feature>
<dbReference type="PANTHER" id="PTHR11717:SF31">
    <property type="entry name" value="LOW MOLECULAR WEIGHT PROTEIN-TYROSINE-PHOSPHATASE ETP-RELATED"/>
    <property type="match status" value="1"/>
</dbReference>
<proteinExistence type="inferred from homology"/>
<keyword evidence="2 6" id="KW-0378">Hydrolase</keyword>
<evidence type="ECO:0000256" key="1">
    <source>
        <dbReference type="ARBA" id="ARBA00011063"/>
    </source>
</evidence>
<dbReference type="SUPFAM" id="SSF52788">
    <property type="entry name" value="Phosphotyrosine protein phosphatases I"/>
    <property type="match status" value="1"/>
</dbReference>
<accession>A0A4Y7R6I1</accession>
<comment type="caution">
    <text evidence="6">The sequence shown here is derived from an EMBL/GenBank/DDBJ whole genome shotgun (WGS) entry which is preliminary data.</text>
</comment>
<dbReference type="EC" id="3.1.3.48" evidence="6"/>
<reference evidence="6 7" key="1">
    <citation type="journal article" date="2018" name="Environ. Microbiol.">
        <title>Novel energy conservation strategies and behaviour of Pelotomaculum schinkii driving syntrophic propionate catabolism.</title>
        <authorList>
            <person name="Hidalgo-Ahumada C.A.P."/>
            <person name="Nobu M.K."/>
            <person name="Narihiro T."/>
            <person name="Tamaki H."/>
            <person name="Liu W.T."/>
            <person name="Kamagata Y."/>
            <person name="Stams A.J.M."/>
            <person name="Imachi H."/>
            <person name="Sousa D.Z."/>
        </authorList>
    </citation>
    <scope>NUCLEOTIDE SEQUENCE [LARGE SCALE GENOMIC DNA]</scope>
    <source>
        <strain evidence="6 7">HH</strain>
    </source>
</reference>
<evidence type="ECO:0000313" key="7">
    <source>
        <dbReference type="Proteomes" id="UP000298324"/>
    </source>
</evidence>
<dbReference type="Proteomes" id="UP000298324">
    <property type="component" value="Unassembled WGS sequence"/>
</dbReference>
<feature type="active site" description="Nucleophile" evidence="4">
    <location>
        <position position="7"/>
    </location>
</feature>
<evidence type="ECO:0000256" key="4">
    <source>
        <dbReference type="PIRSR" id="PIRSR617867-1"/>
    </source>
</evidence>
<feature type="domain" description="Phosphotyrosine protein phosphatase I" evidence="5">
    <location>
        <begin position="1"/>
        <end position="147"/>
    </location>
</feature>
<name>A0A4Y7R6I1_9FIRM</name>
<protein>
    <submittedName>
        <fullName evidence="6">Low molecular weight protein-tyrosine-phosphatase YwlE</fullName>
        <ecNumber evidence="6">3.1.3.48</ecNumber>
    </submittedName>
</protein>
<dbReference type="InterPro" id="IPR036196">
    <property type="entry name" value="Ptyr_pPase_sf"/>
</dbReference>
<dbReference type="GO" id="GO:0004725">
    <property type="term" value="F:protein tyrosine phosphatase activity"/>
    <property type="evidence" value="ECO:0007669"/>
    <property type="project" value="UniProtKB-EC"/>
</dbReference>
<sequence>MKIIFVCTGNTCRSSMAGAIAKRLLEDRPGCQMDIVFASAGVAAIAGEPASPEAVTALAEMGIDLDRHRAVLLTPEAVRQADLVLTMTMAHQRHVQTLVPSQAEKVFTLAGYAKAVGDIADPIGQPLEAYRNCARRLVDLIGKALDRLGVASQSSGGT</sequence>
<dbReference type="CDD" id="cd16344">
    <property type="entry name" value="LMWPAP"/>
    <property type="match status" value="1"/>
</dbReference>
<organism evidence="6 7">
    <name type="scientific">Pelotomaculum schinkii</name>
    <dbReference type="NCBI Taxonomy" id="78350"/>
    <lineage>
        <taxon>Bacteria</taxon>
        <taxon>Bacillati</taxon>
        <taxon>Bacillota</taxon>
        <taxon>Clostridia</taxon>
        <taxon>Eubacteriales</taxon>
        <taxon>Desulfotomaculaceae</taxon>
        <taxon>Pelotomaculum</taxon>
    </lineage>
</organism>
<dbReference type="PRINTS" id="PR00719">
    <property type="entry name" value="LMWPTPASE"/>
</dbReference>